<dbReference type="InterPro" id="IPR029510">
    <property type="entry name" value="Ald_DH_CS_GLU"/>
</dbReference>
<dbReference type="InterPro" id="IPR016163">
    <property type="entry name" value="Ald_DH_C"/>
</dbReference>
<accession>R7U4J0</accession>
<reference evidence="6" key="1">
    <citation type="journal article" date="2013" name="Nature">
        <title>Insights into bilaterian evolution from three spiralian genomes.</title>
        <authorList>
            <person name="Simakov O."/>
            <person name="Marletaz F."/>
            <person name="Cho S.J."/>
            <person name="Edsinger-Gonzales E."/>
            <person name="Havlak P."/>
            <person name="Hellsten U."/>
            <person name="Kuo D.H."/>
            <person name="Larsson T."/>
            <person name="Lv J."/>
            <person name="Arendt D."/>
            <person name="Savage R."/>
            <person name="Osoegawa K."/>
            <person name="de Jong P."/>
            <person name="Grimwood J."/>
            <person name="Chapman J.A."/>
            <person name="Shapiro H."/>
            <person name="Aerts A."/>
            <person name="Otillar R.P."/>
            <person name="Terry A.Y."/>
            <person name="Boore J.L."/>
            <person name="Grigoriev I.V."/>
            <person name="Lindberg D.R."/>
            <person name="Seaver E.C."/>
            <person name="Weisblat D.A."/>
            <person name="Putnam N.H."/>
            <person name="Rokhsar D.S."/>
        </authorList>
    </citation>
    <scope>NUCLEOTIDE SEQUENCE</scope>
    <source>
        <strain evidence="6">I ESC-2004</strain>
    </source>
</reference>
<evidence type="ECO:0000313" key="6">
    <source>
        <dbReference type="EMBL" id="ELU00874.1"/>
    </source>
</evidence>
<evidence type="ECO:0000256" key="4">
    <source>
        <dbReference type="RuleBase" id="RU003345"/>
    </source>
</evidence>
<dbReference type="AlphaFoldDB" id="R7U4J0"/>
<feature type="active site" evidence="3">
    <location>
        <position position="259"/>
    </location>
</feature>
<dbReference type="PROSITE" id="PS00070">
    <property type="entry name" value="ALDEHYDE_DEHYDR_CYS"/>
    <property type="match status" value="1"/>
</dbReference>
<evidence type="ECO:0000256" key="2">
    <source>
        <dbReference type="ARBA" id="ARBA00023002"/>
    </source>
</evidence>
<dbReference type="EMBL" id="KB305619">
    <property type="protein sequence ID" value="ELU00874.1"/>
    <property type="molecule type" value="Genomic_DNA"/>
</dbReference>
<proteinExistence type="inferred from homology"/>
<dbReference type="FunFam" id="3.40.605.10:FF:000026">
    <property type="entry name" value="Aldehyde dehydrogenase, putative"/>
    <property type="match status" value="1"/>
</dbReference>
<dbReference type="STRING" id="283909.R7U4J0"/>
<evidence type="ECO:0000259" key="5">
    <source>
        <dbReference type="Pfam" id="PF00171"/>
    </source>
</evidence>
<dbReference type="InterPro" id="IPR016161">
    <property type="entry name" value="Ald_DH/histidinol_DH"/>
</dbReference>
<protein>
    <recommendedName>
        <fullName evidence="5">Aldehyde dehydrogenase domain-containing protein</fullName>
    </recommendedName>
</protein>
<name>R7U4J0_CAPTE</name>
<dbReference type="FunFam" id="3.40.605.10:FF:000050">
    <property type="entry name" value="Aldehyde dehydrogenase, mitochondrial"/>
    <property type="match status" value="1"/>
</dbReference>
<dbReference type="CDD" id="cd07141">
    <property type="entry name" value="ALDH_F1AB_F2_RALDH1"/>
    <property type="match status" value="1"/>
</dbReference>
<feature type="domain" description="Aldehyde dehydrogenase" evidence="5">
    <location>
        <begin position="21"/>
        <end position="482"/>
    </location>
</feature>
<dbReference type="InParanoid" id="R7U4J0"/>
<keyword evidence="2 4" id="KW-0560">Oxidoreductase</keyword>
<dbReference type="Pfam" id="PF00171">
    <property type="entry name" value="Aldedh"/>
    <property type="match status" value="1"/>
</dbReference>
<dbReference type="OrthoDB" id="310895at2759"/>
<gene>
    <name evidence="6" type="ORF">CAPTEDRAFT_151890</name>
</gene>
<dbReference type="InterPro" id="IPR016162">
    <property type="entry name" value="Ald_DH_N"/>
</dbReference>
<dbReference type="GO" id="GO:0016620">
    <property type="term" value="F:oxidoreductase activity, acting on the aldehyde or oxo group of donors, NAD or NADP as acceptor"/>
    <property type="evidence" value="ECO:0007669"/>
    <property type="project" value="InterPro"/>
</dbReference>
<evidence type="ECO:0000256" key="1">
    <source>
        <dbReference type="ARBA" id="ARBA00009986"/>
    </source>
</evidence>
<dbReference type="Gene3D" id="3.40.605.10">
    <property type="entry name" value="Aldehyde Dehydrogenase, Chain A, domain 1"/>
    <property type="match status" value="1"/>
</dbReference>
<organism evidence="6">
    <name type="scientific">Capitella teleta</name>
    <name type="common">Polychaete worm</name>
    <dbReference type="NCBI Taxonomy" id="283909"/>
    <lineage>
        <taxon>Eukaryota</taxon>
        <taxon>Metazoa</taxon>
        <taxon>Spiralia</taxon>
        <taxon>Lophotrochozoa</taxon>
        <taxon>Annelida</taxon>
        <taxon>Polychaeta</taxon>
        <taxon>Sedentaria</taxon>
        <taxon>Scolecida</taxon>
        <taxon>Capitellidae</taxon>
        <taxon>Capitella</taxon>
    </lineage>
</organism>
<dbReference type="Gene3D" id="3.40.309.10">
    <property type="entry name" value="Aldehyde Dehydrogenase, Chain A, domain 2"/>
    <property type="match status" value="1"/>
</dbReference>
<dbReference type="InterPro" id="IPR015590">
    <property type="entry name" value="Aldehyde_DH_dom"/>
</dbReference>
<comment type="similarity">
    <text evidence="1 4">Belongs to the aldehyde dehydrogenase family.</text>
</comment>
<dbReference type="FunFam" id="3.40.309.10:FF:000001">
    <property type="entry name" value="Mitochondrial aldehyde dehydrogenase 2"/>
    <property type="match status" value="1"/>
</dbReference>
<dbReference type="SUPFAM" id="SSF53720">
    <property type="entry name" value="ALDH-like"/>
    <property type="match status" value="1"/>
</dbReference>
<dbReference type="InterPro" id="IPR016160">
    <property type="entry name" value="Ald_DH_CS_CYS"/>
</dbReference>
<evidence type="ECO:0000256" key="3">
    <source>
        <dbReference type="PROSITE-ProRule" id="PRU10007"/>
    </source>
</evidence>
<dbReference type="PANTHER" id="PTHR11699">
    <property type="entry name" value="ALDEHYDE DEHYDROGENASE-RELATED"/>
    <property type="match status" value="1"/>
</dbReference>
<dbReference type="PROSITE" id="PS00687">
    <property type="entry name" value="ALDEHYDE_DEHYDR_GLU"/>
    <property type="match status" value="1"/>
</dbReference>
<sequence>MEPIKNPDVKYTKLFINNEFVDAVNGKTFPTLNPVNEEKIVDIQAADKDDIDVAVAAAKEAFKRGSVWRTMDASARGELIYKLAELVKRDIVYLASLETLDNGKPFMFAMGDMQASINVLKYHAGIADKINGKTIPVNGDNFCYTRREPFGVCGCIIPWNFPAMMFVYKIAPALATGNTIVIKPAEQTPLSALYLAALIKEAGFPPGVVNVVPGFGPTAGAAISSHPEIRKIAFTGSTIVGKKVMEAAAQSNLKKVTLELGGKSPLIIMPDANLDEALAVSHMGVFYNMGQVCIASSRLFVHEDIYDDFVRKSVELAKKKCVGDPFDLKMQAGPQVNEIQMKKILELIESGKQQGARLQCGGSRFGDKGYFVQPTVFSDVKEDMRIYKEEIFGPVQSIIKFKTTEEVIEMANNTTYGLAAGVFTKDINTYQTIVNALEAGFVWVNQYLNSGAQAPFGGYKMSGIGREMGEEGVHEYTQVKTIFVKQPKCAKM</sequence>